<protein>
    <submittedName>
        <fullName evidence="1">Slc35b1 protein</fullName>
    </submittedName>
</protein>
<reference evidence="1" key="1">
    <citation type="submission" date="2021-02" db="EMBL/GenBank/DDBJ databases">
        <authorList>
            <person name="Dougan E. K."/>
            <person name="Rhodes N."/>
            <person name="Thang M."/>
            <person name="Chan C."/>
        </authorList>
    </citation>
    <scope>NUCLEOTIDE SEQUENCE</scope>
</reference>
<proteinExistence type="predicted"/>
<dbReference type="EMBL" id="CAJNDS010000210">
    <property type="protein sequence ID" value="CAE7028697.1"/>
    <property type="molecule type" value="Genomic_DNA"/>
</dbReference>
<gene>
    <name evidence="1" type="primary">slc35b1</name>
    <name evidence="1" type="ORF">SNAT2548_LOCUS3444</name>
</gene>
<evidence type="ECO:0000313" key="1">
    <source>
        <dbReference type="EMBL" id="CAE7028697.1"/>
    </source>
</evidence>
<dbReference type="InterPro" id="IPR036770">
    <property type="entry name" value="Ankyrin_rpt-contain_sf"/>
</dbReference>
<dbReference type="OrthoDB" id="409661at2759"/>
<dbReference type="Pfam" id="PF00023">
    <property type="entry name" value="Ank"/>
    <property type="match status" value="1"/>
</dbReference>
<name>A0A812I8A4_9DINO</name>
<keyword evidence="2" id="KW-1185">Reference proteome</keyword>
<dbReference type="AlphaFoldDB" id="A0A812I8A4"/>
<dbReference type="SUPFAM" id="SSF48403">
    <property type="entry name" value="Ankyrin repeat"/>
    <property type="match status" value="1"/>
</dbReference>
<sequence>MPAAPGLCPHIWRTKSPTALEQFAATLSQSVRPLHDACEPAFPMYTLPLEVFMMLSCVKTHEELRSDLCEFDKTLGNAAFVSHQWLSDRHPDPTGQQLKVLQTALANMLSGQSRITVLPVVEILTGSVAAPTASELGARPLFIWYDYFSCPQGHMQHRSSAINSIHAYVARSEFFIVLCPALEHQQQRVILSQTTWAARGWCRAERMAHELSCADGRAIVVESATHQILLPKFSSFLYSVGEGHFTLEEDRAAVSSIVVQMVWAKLLYLLSQGDLHSYRFLLSQQSVRMAQLAADLAIPGFVTDSDPTQDPGAFLLARFLHQNGFRGSFDRDEAGWSPLCFAAMDGGPLLVGELLQQRADPNDRTTKSKHEALFPKHMPVLSIATCYKRNEALSLLLAGRADPNGRNALGATGPASQTMRRGSASFARVVQTSPWRGRGSAAGVTSSGTQPQLEVLPALRLPCARIA</sequence>
<evidence type="ECO:0000313" key="2">
    <source>
        <dbReference type="Proteomes" id="UP000604046"/>
    </source>
</evidence>
<dbReference type="Proteomes" id="UP000604046">
    <property type="component" value="Unassembled WGS sequence"/>
</dbReference>
<accession>A0A812I8A4</accession>
<comment type="caution">
    <text evidence="1">The sequence shown here is derived from an EMBL/GenBank/DDBJ whole genome shotgun (WGS) entry which is preliminary data.</text>
</comment>
<dbReference type="InterPro" id="IPR002110">
    <property type="entry name" value="Ankyrin_rpt"/>
</dbReference>
<organism evidence="1 2">
    <name type="scientific">Symbiodinium natans</name>
    <dbReference type="NCBI Taxonomy" id="878477"/>
    <lineage>
        <taxon>Eukaryota</taxon>
        <taxon>Sar</taxon>
        <taxon>Alveolata</taxon>
        <taxon>Dinophyceae</taxon>
        <taxon>Suessiales</taxon>
        <taxon>Symbiodiniaceae</taxon>
        <taxon>Symbiodinium</taxon>
    </lineage>
</organism>
<dbReference type="Gene3D" id="1.25.40.20">
    <property type="entry name" value="Ankyrin repeat-containing domain"/>
    <property type="match status" value="1"/>
</dbReference>